<evidence type="ECO:0000256" key="1">
    <source>
        <dbReference type="SAM" id="SignalP"/>
    </source>
</evidence>
<keyword evidence="3" id="KW-1185">Reference proteome</keyword>
<dbReference type="EMBL" id="MU853403">
    <property type="protein sequence ID" value="KAK4136364.1"/>
    <property type="molecule type" value="Genomic_DNA"/>
</dbReference>
<feature type="chain" id="PRO_5042998634" evidence="1">
    <location>
        <begin position="22"/>
        <end position="139"/>
    </location>
</feature>
<comment type="caution">
    <text evidence="2">The sequence shown here is derived from an EMBL/GenBank/DDBJ whole genome shotgun (WGS) entry which is preliminary data.</text>
</comment>
<reference evidence="2" key="1">
    <citation type="journal article" date="2023" name="Mol. Phylogenet. Evol.">
        <title>Genome-scale phylogeny and comparative genomics of the fungal order Sordariales.</title>
        <authorList>
            <person name="Hensen N."/>
            <person name="Bonometti L."/>
            <person name="Westerberg I."/>
            <person name="Brannstrom I.O."/>
            <person name="Guillou S."/>
            <person name="Cros-Aarteil S."/>
            <person name="Calhoun S."/>
            <person name="Haridas S."/>
            <person name="Kuo A."/>
            <person name="Mondo S."/>
            <person name="Pangilinan J."/>
            <person name="Riley R."/>
            <person name="LaButti K."/>
            <person name="Andreopoulos B."/>
            <person name="Lipzen A."/>
            <person name="Chen C."/>
            <person name="Yan M."/>
            <person name="Daum C."/>
            <person name="Ng V."/>
            <person name="Clum A."/>
            <person name="Steindorff A."/>
            <person name="Ohm R.A."/>
            <person name="Martin F."/>
            <person name="Silar P."/>
            <person name="Natvig D.O."/>
            <person name="Lalanne C."/>
            <person name="Gautier V."/>
            <person name="Ament-Velasquez S.L."/>
            <person name="Kruys A."/>
            <person name="Hutchinson M.I."/>
            <person name="Powell A.J."/>
            <person name="Barry K."/>
            <person name="Miller A.N."/>
            <person name="Grigoriev I.V."/>
            <person name="Debuchy R."/>
            <person name="Gladieux P."/>
            <person name="Hiltunen Thoren M."/>
            <person name="Johannesson H."/>
        </authorList>
    </citation>
    <scope>NUCLEOTIDE SEQUENCE</scope>
    <source>
        <strain evidence="2">CBS 123565</strain>
    </source>
</reference>
<evidence type="ECO:0000313" key="3">
    <source>
        <dbReference type="Proteomes" id="UP001304895"/>
    </source>
</evidence>
<name>A0AAN6UP56_9PEZI</name>
<reference evidence="2" key="2">
    <citation type="submission" date="2023-05" db="EMBL/GenBank/DDBJ databases">
        <authorList>
            <consortium name="Lawrence Berkeley National Laboratory"/>
            <person name="Steindorff A."/>
            <person name="Hensen N."/>
            <person name="Bonometti L."/>
            <person name="Westerberg I."/>
            <person name="Brannstrom I.O."/>
            <person name="Guillou S."/>
            <person name="Cros-Aarteil S."/>
            <person name="Calhoun S."/>
            <person name="Haridas S."/>
            <person name="Kuo A."/>
            <person name="Mondo S."/>
            <person name="Pangilinan J."/>
            <person name="Riley R."/>
            <person name="Labutti K."/>
            <person name="Andreopoulos B."/>
            <person name="Lipzen A."/>
            <person name="Chen C."/>
            <person name="Yanf M."/>
            <person name="Daum C."/>
            <person name="Ng V."/>
            <person name="Clum A."/>
            <person name="Ohm R."/>
            <person name="Martin F."/>
            <person name="Silar P."/>
            <person name="Natvig D."/>
            <person name="Lalanne C."/>
            <person name="Gautier V."/>
            <person name="Ament-Velasquez S.L."/>
            <person name="Kruys A."/>
            <person name="Hutchinson M.I."/>
            <person name="Powell A.J."/>
            <person name="Barry K."/>
            <person name="Miller A.N."/>
            <person name="Grigoriev I.V."/>
            <person name="Debuchy R."/>
            <person name="Gladieux P."/>
            <person name="Thoren M.H."/>
            <person name="Johannesson H."/>
        </authorList>
    </citation>
    <scope>NUCLEOTIDE SEQUENCE</scope>
    <source>
        <strain evidence="2">CBS 123565</strain>
    </source>
</reference>
<dbReference type="AlphaFoldDB" id="A0AAN6UP56"/>
<gene>
    <name evidence="2" type="ORF">BT67DRAFT_175387</name>
</gene>
<feature type="signal peptide" evidence="1">
    <location>
        <begin position="1"/>
        <end position="21"/>
    </location>
</feature>
<organism evidence="2 3">
    <name type="scientific">Trichocladium antarcticum</name>
    <dbReference type="NCBI Taxonomy" id="1450529"/>
    <lineage>
        <taxon>Eukaryota</taxon>
        <taxon>Fungi</taxon>
        <taxon>Dikarya</taxon>
        <taxon>Ascomycota</taxon>
        <taxon>Pezizomycotina</taxon>
        <taxon>Sordariomycetes</taxon>
        <taxon>Sordariomycetidae</taxon>
        <taxon>Sordariales</taxon>
        <taxon>Chaetomiaceae</taxon>
        <taxon>Trichocladium</taxon>
    </lineage>
</organism>
<accession>A0AAN6UP56</accession>
<sequence>MSLVWGQLAALTITCLAFAAGQVSSPIQEPPSNSATSSALAVVQDTVYEDNANERTWTNPILGTRALRGVPARILGLGKRECLANGSNYCFGNDVDYCPGCGNCCFGGDYCCGIGKICCGAGCCSSDQTCSGGKCLSSM</sequence>
<keyword evidence="1" id="KW-0732">Signal</keyword>
<evidence type="ECO:0000313" key="2">
    <source>
        <dbReference type="EMBL" id="KAK4136364.1"/>
    </source>
</evidence>
<dbReference type="Proteomes" id="UP001304895">
    <property type="component" value="Unassembled WGS sequence"/>
</dbReference>
<proteinExistence type="predicted"/>
<protein>
    <submittedName>
        <fullName evidence="2">Uncharacterized protein</fullName>
    </submittedName>
</protein>